<dbReference type="Pfam" id="PF05914">
    <property type="entry name" value="RIB43A"/>
    <property type="match status" value="1"/>
</dbReference>
<evidence type="ECO:0000256" key="8">
    <source>
        <dbReference type="ARBA" id="ARBA00023273"/>
    </source>
</evidence>
<dbReference type="GeneTree" id="ENSGT00390000010825"/>
<dbReference type="PANTHER" id="PTHR14517:SF10">
    <property type="entry name" value="RIB43A-LIKE WITH COILED-COILS PROTEIN 2"/>
    <property type="match status" value="1"/>
</dbReference>
<evidence type="ECO:0000313" key="11">
    <source>
        <dbReference type="Ensembl" id="ENSFALP00000002941.2"/>
    </source>
</evidence>
<evidence type="ECO:0000256" key="5">
    <source>
        <dbReference type="ARBA" id="ARBA00023054"/>
    </source>
</evidence>
<feature type="region of interest" description="Disordered" evidence="10">
    <location>
        <begin position="20"/>
        <end position="47"/>
    </location>
</feature>
<proteinExistence type="inferred from homology"/>
<dbReference type="STRING" id="59894.ENSFALP00000002941"/>
<evidence type="ECO:0000256" key="4">
    <source>
        <dbReference type="ARBA" id="ARBA00022846"/>
    </source>
</evidence>
<keyword evidence="5" id="KW-0175">Coiled coil</keyword>
<evidence type="ECO:0000256" key="2">
    <source>
        <dbReference type="ARBA" id="ARBA00006875"/>
    </source>
</evidence>
<dbReference type="eggNOG" id="ENOG502QWST">
    <property type="taxonomic scope" value="Eukaryota"/>
</dbReference>
<dbReference type="GeneID" id="101818960"/>
<keyword evidence="4" id="KW-0282">Flagellum</keyword>
<reference evidence="11 12" key="1">
    <citation type="journal article" date="2012" name="Nature">
        <title>The genomic landscape of species divergence in Ficedula flycatchers.</title>
        <authorList>
            <person name="Ellegren H."/>
            <person name="Smeds L."/>
            <person name="Burri R."/>
            <person name="Olason P.I."/>
            <person name="Backstrom N."/>
            <person name="Kawakami T."/>
            <person name="Kunstner A."/>
            <person name="Makinen H."/>
            <person name="Nadachowska-Brzyska K."/>
            <person name="Qvarnstrom A."/>
            <person name="Uebbing S."/>
            <person name="Wolf J.B."/>
        </authorList>
    </citation>
    <scope>NUCLEOTIDE SEQUENCE [LARGE SCALE GENOMIC DNA]</scope>
</reference>
<dbReference type="PANTHER" id="PTHR14517">
    <property type="entry name" value="RIB43A-RELATED"/>
    <property type="match status" value="1"/>
</dbReference>
<feature type="region of interest" description="Disordered" evidence="10">
    <location>
        <begin position="393"/>
        <end position="418"/>
    </location>
</feature>
<keyword evidence="3" id="KW-0963">Cytoplasm</keyword>
<evidence type="ECO:0000256" key="7">
    <source>
        <dbReference type="ARBA" id="ARBA00023212"/>
    </source>
</evidence>
<dbReference type="AlphaFoldDB" id="U3JJI7"/>
<evidence type="ECO:0000313" key="12">
    <source>
        <dbReference type="Proteomes" id="UP000016665"/>
    </source>
</evidence>
<reference evidence="11" key="3">
    <citation type="submission" date="2025-09" db="UniProtKB">
        <authorList>
            <consortium name="Ensembl"/>
        </authorList>
    </citation>
    <scope>IDENTIFICATION</scope>
</reference>
<keyword evidence="6" id="KW-0969">Cilium</keyword>
<evidence type="ECO:0000256" key="3">
    <source>
        <dbReference type="ARBA" id="ARBA00022490"/>
    </source>
</evidence>
<protein>
    <submittedName>
        <fullName evidence="11">RIB43A domain with coiled-coils 2</fullName>
    </submittedName>
</protein>
<comment type="subunit">
    <text evidence="9">Microtubule inner protein component of sperm flagellar doublet microtubules.</text>
</comment>
<keyword evidence="8" id="KW-0966">Cell projection</keyword>
<gene>
    <name evidence="11" type="primary">RIBC2</name>
</gene>
<evidence type="ECO:0000256" key="9">
    <source>
        <dbReference type="ARBA" id="ARBA00046435"/>
    </source>
</evidence>
<organism evidence="11 12">
    <name type="scientific">Ficedula albicollis</name>
    <name type="common">Collared flycatcher</name>
    <name type="synonym">Muscicapa albicollis</name>
    <dbReference type="NCBI Taxonomy" id="59894"/>
    <lineage>
        <taxon>Eukaryota</taxon>
        <taxon>Metazoa</taxon>
        <taxon>Chordata</taxon>
        <taxon>Craniata</taxon>
        <taxon>Vertebrata</taxon>
        <taxon>Euteleostomi</taxon>
        <taxon>Archelosauria</taxon>
        <taxon>Archosauria</taxon>
        <taxon>Dinosauria</taxon>
        <taxon>Saurischia</taxon>
        <taxon>Theropoda</taxon>
        <taxon>Coelurosauria</taxon>
        <taxon>Aves</taxon>
        <taxon>Neognathae</taxon>
        <taxon>Neoaves</taxon>
        <taxon>Telluraves</taxon>
        <taxon>Australaves</taxon>
        <taxon>Passeriformes</taxon>
        <taxon>Muscicapidae</taxon>
        <taxon>Ficedula</taxon>
    </lineage>
</organism>
<dbReference type="Proteomes" id="UP000016665">
    <property type="component" value="Chromosome 1A"/>
</dbReference>
<evidence type="ECO:0000256" key="6">
    <source>
        <dbReference type="ARBA" id="ARBA00023069"/>
    </source>
</evidence>
<name>U3JJI7_FICAL</name>
<comment type="subcellular location">
    <subcellularLocation>
        <location evidence="1">Cytoplasm</location>
        <location evidence="1">Cytoskeleton</location>
        <location evidence="1">Flagellum axoneme</location>
    </subcellularLocation>
</comment>
<reference evidence="11" key="2">
    <citation type="submission" date="2025-08" db="UniProtKB">
        <authorList>
            <consortium name="Ensembl"/>
        </authorList>
    </citation>
    <scope>IDENTIFICATION</scope>
</reference>
<comment type="similarity">
    <text evidence="2">Belongs to the RIB43A family.</text>
</comment>
<accession>U3JJI7</accession>
<dbReference type="InterPro" id="IPR008805">
    <property type="entry name" value="RIB43A"/>
</dbReference>
<evidence type="ECO:0000256" key="1">
    <source>
        <dbReference type="ARBA" id="ARBA00004611"/>
    </source>
</evidence>
<dbReference type="OrthoDB" id="429119at2759"/>
<evidence type="ECO:0000256" key="10">
    <source>
        <dbReference type="SAM" id="MobiDB-lite"/>
    </source>
</evidence>
<dbReference type="Ensembl" id="ENSFALT00000002954.2">
    <property type="protein sequence ID" value="ENSFALP00000002941.2"/>
    <property type="gene ID" value="ENSFALG00000002815.2"/>
</dbReference>
<sequence length="665" mass="75601">MTHREPMALFHNFIASKERAVPPRPHSLRASCSGSAPPRPASPRHGPRCVPAGHRCSHFHRHEPRCVLAGPAPVPIATGRGVSWLAPLPFPSPRAAVCPGWPRSRSHRHGPRCVLAGPAPVPIATGRGVSWLAPLPFPSPRAAVCPGWPRSRSHRHGPRCVLAGPAPVPIATGRGVSWLAPLPFPSPRAAVCPGWPRSRSHRHGPRCVLAGPAPVPIATGRGVSWLAPLPFPSPRAAVCPGWPRSRSHRHGPRCVLAGPAPVPIATGRGVSWLAPLPFPSPRAAVCPGWPRSRRELEEAAALERRRRRELLRRGRIFNARIRTIGVDKDALDAQVKERKIKEAVEKAEHERFAHDMKKNDKLMCLLEERQKNETKDLNRALVEFQKNFQKPETRREFDLNDPQALKKDRPARVSDDDPRCTISGMQKFMGEDLNHDQRMKFQKEQIREWSLQQQKDLKNALADQKLADDLYDKFRVELDRKIMEEQKKEEESRRAVCTATKNFNRIQAAELDHKNELEKAQKIKDDMDEITCLLRGDFLSENPNQAIGPWGKHNVLVNRWKGMNQEQLMAIREFQKEQALEKLRVREQERQRDAEWDRQCLQAARAQLLWERHQQRQNQEQRRGLDVMNAVLSQEQKAKNISLKEEEYSNIPTDEFYAQFNTTTR</sequence>
<dbReference type="HOGENOM" id="CLU_416147_0_0_1"/>
<keyword evidence="7" id="KW-0206">Cytoskeleton</keyword>
<dbReference type="KEGG" id="fab:101818960"/>
<dbReference type="RefSeq" id="XP_005040164.1">
    <property type="nucleotide sequence ID" value="XM_005040107.1"/>
</dbReference>
<dbReference type="CTD" id="26150"/>
<keyword evidence="12" id="KW-1185">Reference proteome</keyword>